<evidence type="ECO:0000256" key="11">
    <source>
        <dbReference type="SAM" id="MobiDB-lite"/>
    </source>
</evidence>
<keyword evidence="6" id="KW-0677">Repeat</keyword>
<evidence type="ECO:0000256" key="4">
    <source>
        <dbReference type="ARBA" id="ARBA00022692"/>
    </source>
</evidence>
<dbReference type="Gene3D" id="3.80.10.10">
    <property type="entry name" value="Ribonuclease Inhibitor"/>
    <property type="match status" value="2"/>
</dbReference>
<evidence type="ECO:0000313" key="15">
    <source>
        <dbReference type="EMBL" id="KAG0465427.1"/>
    </source>
</evidence>
<organism evidence="15 16">
    <name type="scientific">Vanilla planifolia</name>
    <name type="common">Vanilla</name>
    <dbReference type="NCBI Taxonomy" id="51239"/>
    <lineage>
        <taxon>Eukaryota</taxon>
        <taxon>Viridiplantae</taxon>
        <taxon>Streptophyta</taxon>
        <taxon>Embryophyta</taxon>
        <taxon>Tracheophyta</taxon>
        <taxon>Spermatophyta</taxon>
        <taxon>Magnoliopsida</taxon>
        <taxon>Liliopsida</taxon>
        <taxon>Asparagales</taxon>
        <taxon>Orchidaceae</taxon>
        <taxon>Vanilloideae</taxon>
        <taxon>Vanilleae</taxon>
        <taxon>Vanilla</taxon>
    </lineage>
</organism>
<dbReference type="GO" id="GO:0016020">
    <property type="term" value="C:membrane"/>
    <property type="evidence" value="ECO:0007669"/>
    <property type="project" value="UniProtKB-SubCell"/>
</dbReference>
<keyword evidence="3" id="KW-0433">Leucine-rich repeat</keyword>
<evidence type="ECO:0000259" key="14">
    <source>
        <dbReference type="PROSITE" id="PS50011"/>
    </source>
</evidence>
<reference evidence="15 16" key="1">
    <citation type="journal article" date="2020" name="Nat. Food">
        <title>A phased Vanilla planifolia genome enables genetic improvement of flavour and production.</title>
        <authorList>
            <person name="Hasing T."/>
            <person name="Tang H."/>
            <person name="Brym M."/>
            <person name="Khazi F."/>
            <person name="Huang T."/>
            <person name="Chambers A.H."/>
        </authorList>
    </citation>
    <scope>NUCLEOTIDE SEQUENCE [LARGE SCALE GENOMIC DNA]</scope>
    <source>
        <tissue evidence="15">Leaf</tissue>
    </source>
</reference>
<keyword evidence="7" id="KW-0547">Nucleotide-binding</keyword>
<keyword evidence="5 13" id="KW-0732">Signal</keyword>
<dbReference type="EMBL" id="JADCNM010000010">
    <property type="protein sequence ID" value="KAG0465427.1"/>
    <property type="molecule type" value="Genomic_DNA"/>
</dbReference>
<dbReference type="Gene3D" id="3.30.200.20">
    <property type="entry name" value="Phosphorylase Kinase, domain 1"/>
    <property type="match status" value="1"/>
</dbReference>
<dbReference type="GO" id="GO:0004672">
    <property type="term" value="F:protein kinase activity"/>
    <property type="evidence" value="ECO:0007669"/>
    <property type="project" value="InterPro"/>
</dbReference>
<dbReference type="Pfam" id="PF07714">
    <property type="entry name" value="PK_Tyr_Ser-Thr"/>
    <property type="match status" value="1"/>
</dbReference>
<dbReference type="OrthoDB" id="676979at2759"/>
<evidence type="ECO:0000256" key="1">
    <source>
        <dbReference type="ARBA" id="ARBA00004370"/>
    </source>
</evidence>
<feature type="transmembrane region" description="Helical" evidence="12">
    <location>
        <begin position="250"/>
        <end position="271"/>
    </location>
</feature>
<dbReference type="InterPro" id="IPR000719">
    <property type="entry name" value="Prot_kinase_dom"/>
</dbReference>
<evidence type="ECO:0000256" key="6">
    <source>
        <dbReference type="ARBA" id="ARBA00022737"/>
    </source>
</evidence>
<dbReference type="AlphaFoldDB" id="A0A835UKW7"/>
<dbReference type="InterPro" id="IPR001245">
    <property type="entry name" value="Ser-Thr/Tyr_kinase_cat_dom"/>
</dbReference>
<dbReference type="FunFam" id="1.10.510.10:FF:000095">
    <property type="entry name" value="protein STRUBBELIG-RECEPTOR FAMILY 8"/>
    <property type="match status" value="1"/>
</dbReference>
<gene>
    <name evidence="15" type="ORF">HPP92_019591</name>
</gene>
<feature type="region of interest" description="Disordered" evidence="11">
    <location>
        <begin position="598"/>
        <end position="622"/>
    </location>
</feature>
<evidence type="ECO:0000313" key="16">
    <source>
        <dbReference type="Proteomes" id="UP000639772"/>
    </source>
</evidence>
<dbReference type="Proteomes" id="UP000639772">
    <property type="component" value="Chromosome 10"/>
</dbReference>
<dbReference type="Pfam" id="PF08263">
    <property type="entry name" value="LRRNT_2"/>
    <property type="match status" value="1"/>
</dbReference>
<evidence type="ECO:0000256" key="12">
    <source>
        <dbReference type="SAM" id="Phobius"/>
    </source>
</evidence>
<keyword evidence="2" id="KW-0597">Phosphoprotein</keyword>
<evidence type="ECO:0000256" key="7">
    <source>
        <dbReference type="ARBA" id="ARBA00022741"/>
    </source>
</evidence>
<dbReference type="PROSITE" id="PS51450">
    <property type="entry name" value="LRR"/>
    <property type="match status" value="1"/>
</dbReference>
<dbReference type="FunFam" id="3.30.200.20:FF:000307">
    <property type="entry name" value="pollen receptor-like kinase 1"/>
    <property type="match status" value="1"/>
</dbReference>
<dbReference type="PANTHER" id="PTHR48010:SF6">
    <property type="entry name" value="OS01G0223600 PROTEIN"/>
    <property type="match status" value="1"/>
</dbReference>
<feature type="region of interest" description="Disordered" evidence="11">
    <location>
        <begin position="278"/>
        <end position="298"/>
    </location>
</feature>
<feature type="signal peptide" evidence="13">
    <location>
        <begin position="1"/>
        <end position="21"/>
    </location>
</feature>
<evidence type="ECO:0000256" key="3">
    <source>
        <dbReference type="ARBA" id="ARBA00022614"/>
    </source>
</evidence>
<dbReference type="FunFam" id="3.80.10.10:FF:000234">
    <property type="entry name" value="Probable inactive receptor kinase RLK902"/>
    <property type="match status" value="1"/>
</dbReference>
<keyword evidence="4 12" id="KW-0812">Transmembrane</keyword>
<evidence type="ECO:0000256" key="2">
    <source>
        <dbReference type="ARBA" id="ARBA00022553"/>
    </source>
</evidence>
<dbReference type="SUPFAM" id="SSF56112">
    <property type="entry name" value="Protein kinase-like (PK-like)"/>
    <property type="match status" value="1"/>
</dbReference>
<proteinExistence type="predicted"/>
<evidence type="ECO:0000256" key="9">
    <source>
        <dbReference type="ARBA" id="ARBA00022989"/>
    </source>
</evidence>
<evidence type="ECO:0000256" key="8">
    <source>
        <dbReference type="ARBA" id="ARBA00022840"/>
    </source>
</evidence>
<accession>A0A835UKW7</accession>
<dbReference type="InterPro" id="IPR001611">
    <property type="entry name" value="Leu-rich_rpt"/>
</dbReference>
<feature type="domain" description="Protein kinase" evidence="14">
    <location>
        <begin position="324"/>
        <end position="599"/>
    </location>
</feature>
<name>A0A835UKW7_VANPL</name>
<dbReference type="InterPro" id="IPR050994">
    <property type="entry name" value="At_inactive_RLKs"/>
</dbReference>
<dbReference type="Gene3D" id="1.10.510.10">
    <property type="entry name" value="Transferase(Phosphotransferase) domain 1"/>
    <property type="match status" value="1"/>
</dbReference>
<keyword evidence="10 12" id="KW-0472">Membrane</keyword>
<dbReference type="PROSITE" id="PS50011">
    <property type="entry name" value="PROTEIN_KINASE_DOM"/>
    <property type="match status" value="1"/>
</dbReference>
<keyword evidence="8" id="KW-0067">ATP-binding</keyword>
<comment type="subcellular location">
    <subcellularLocation>
        <location evidence="1">Membrane</location>
    </subcellularLocation>
</comment>
<dbReference type="InterPro" id="IPR011009">
    <property type="entry name" value="Kinase-like_dom_sf"/>
</dbReference>
<evidence type="ECO:0000256" key="10">
    <source>
        <dbReference type="ARBA" id="ARBA00023136"/>
    </source>
</evidence>
<evidence type="ECO:0000256" key="13">
    <source>
        <dbReference type="SAM" id="SignalP"/>
    </source>
</evidence>
<dbReference type="InterPro" id="IPR032675">
    <property type="entry name" value="LRR_dom_sf"/>
</dbReference>
<dbReference type="GO" id="GO:0005524">
    <property type="term" value="F:ATP binding"/>
    <property type="evidence" value="ECO:0007669"/>
    <property type="project" value="UniProtKB-KW"/>
</dbReference>
<comment type="caution">
    <text evidence="15">The sequence shown here is derived from an EMBL/GenBank/DDBJ whole genome shotgun (WGS) entry which is preliminary data.</text>
</comment>
<dbReference type="Pfam" id="PF00560">
    <property type="entry name" value="LRR_1"/>
    <property type="match status" value="4"/>
</dbReference>
<sequence length="622" mass="68860">MESCFCSLGIFLLWLVRPCVGFAEPVEDKRALLDFQAKIPRGYALNWSKDTSLCGNWRGVRCDSELSRVIELRLPGIGFNSEIPPGTLSHLSGLRILSLGSNGLTGHFPPDFSNFSALTEIHLQLNNFSGPLPSDFSPWKRLTVLDLSYNYFEGNIPSSISNLTHLAALNLSNNSITGHIPDLHLPKLKFLNLSNNYLNGSIPKSLQGFPDSSFCANELSRTFPAIHNAYPSPLPISNKPRRKRLSEPSLLGIVVGVSALVFAAFSVVLLLRYSRKKNGSEASGKGSKSDGSPGKMDAGNQDECKRLVFFEGSTCAFDLEDLLRASAEVLGKGTLGTAYKAVMEDSTTVVVKRLKEVAVGRRELEQLMEVVGKIRHENVVELKAYYYSKNEKLMVYDYYSQGSVFAMLHGKQGEGWRSPDWETRLRIALGTARGIAHIHSEHGGKLVHGNIKSSNVFLNHHNYGCVSEACLTTISNPQAPRVSRISGYGAPEVVDARKASQASDVFSYGVLLLELLTGKSPVQRTGCGREMLHIVRWVQSVVREEWTAEVFDVQLMIYPNIEEGLVQMLQIAMACVARMPEQRPKMAEVVRMIEEMRSLDRGSQSRTEATAEETYEIQSPLK</sequence>
<feature type="compositionally biased region" description="Low complexity" evidence="11">
    <location>
        <begin position="280"/>
        <end position="295"/>
    </location>
</feature>
<dbReference type="InterPro" id="IPR013210">
    <property type="entry name" value="LRR_N_plant-typ"/>
</dbReference>
<dbReference type="SUPFAM" id="SSF52058">
    <property type="entry name" value="L domain-like"/>
    <property type="match status" value="1"/>
</dbReference>
<protein>
    <recommendedName>
        <fullName evidence="14">Protein kinase domain-containing protein</fullName>
    </recommendedName>
</protein>
<keyword evidence="9 12" id="KW-1133">Transmembrane helix</keyword>
<feature type="chain" id="PRO_5032419484" description="Protein kinase domain-containing protein" evidence="13">
    <location>
        <begin position="22"/>
        <end position="622"/>
    </location>
</feature>
<evidence type="ECO:0000256" key="5">
    <source>
        <dbReference type="ARBA" id="ARBA00022729"/>
    </source>
</evidence>
<dbReference type="PANTHER" id="PTHR48010">
    <property type="entry name" value="OS05G0588300 PROTEIN"/>
    <property type="match status" value="1"/>
</dbReference>